<dbReference type="PRINTS" id="PR00722">
    <property type="entry name" value="CHYMOTRYPSIN"/>
</dbReference>
<evidence type="ECO:0000259" key="5">
    <source>
        <dbReference type="PROSITE" id="PS50240"/>
    </source>
</evidence>
<dbReference type="EMBL" id="CAJPIZ010001947">
    <property type="protein sequence ID" value="CAG2104304.1"/>
    <property type="molecule type" value="Genomic_DNA"/>
</dbReference>
<organism evidence="6">
    <name type="scientific">Medioppia subpectinata</name>
    <dbReference type="NCBI Taxonomy" id="1979941"/>
    <lineage>
        <taxon>Eukaryota</taxon>
        <taxon>Metazoa</taxon>
        <taxon>Ecdysozoa</taxon>
        <taxon>Arthropoda</taxon>
        <taxon>Chelicerata</taxon>
        <taxon>Arachnida</taxon>
        <taxon>Acari</taxon>
        <taxon>Acariformes</taxon>
        <taxon>Sarcoptiformes</taxon>
        <taxon>Oribatida</taxon>
        <taxon>Brachypylina</taxon>
        <taxon>Oppioidea</taxon>
        <taxon>Oppiidae</taxon>
        <taxon>Medioppia</taxon>
    </lineage>
</organism>
<gene>
    <name evidence="6" type="ORF">OSB1V03_LOCUS4323</name>
</gene>
<feature type="compositionally biased region" description="Basic residues" evidence="3">
    <location>
        <begin position="139"/>
        <end position="148"/>
    </location>
</feature>
<sequence length="1074" mass="120324">MQANNYTTDAYMSDIINQYQLSGPIMRAQTPHDVSATGGPTGGYSPYKTSLANARHDREQVTDYFAFAAEDNRKLNRQQMNASVDPFGSRQSPARPARPSTAIANTNYAINRIASNAVLTSDSFPTDGRNRAAQQWVQPRRRPRRAAPYRHFPDTDESRQAPYATPQSPRRRPAPYVGMTAQNRIVKPEYKATVIDYSGNGASNGNAYGTGRPATRAQPYQQFDSMDPQKSTVRQSIAELQSAIARLSQRAQAIPGPSAATFPSRPILKNTGPTAGPSHPPSIRQNIAAATNYLMSRNVDQATRATANRLLTAAKLRNMAARTLPSVPYPNHRLTTRPARPVLKRNENIMRRDLMWKNEFDKRSVPVSPRLLSKYEFHAIEVNPRGYYCHHCGEHLATVFAVGQHCTFNHIHHLKVSSDPLLYRRINLDNELPMKQSRPPAGQAPKFTAQGLRIVPKRSPKALRQAPKTDPLTFTVTDNYDSAEPIAGLHYINEYTGATGAKYECQLCRVFVHDMYQHVITFKHRIQLLKAVNPTETNLDSIREIPLSVREIRKRVTELQRQRGTGCANKINGQPSAHQLMRPPLTPINRPQNFTKRPADLIQAAHRQAMVRQIMARQAMARQSMVRQIRGRQATDRQTTGRQSSVEVIDIVDDDDVSPFFVRDGACDLSRKCSLTVSTEMDAAVADIVVKRLQKSIVNYYMNKIPQNMRNVLMDRVVNGYYKSNNISLLIAGVYWSGRTHGITIGWAYTSPLDRYPDLGRGHARIGDYPAINLPTCGYVNSSGHSAHSRIVDGQRADPGEYPFVASIHDISTPYQSYRCGAAIINSYWLITAAHCFVQLNLTTQRVYVGSVKQYDYLVRHMVNEIRIFNILDVALVKVTKPIEVVTDGQSYAVNSVCLPERSIANLVTEDALFAGFGFTDVDAMNRSYFLRQTRLSIESEVECYQRFHRRFDEICAVETQHMLCSGDSGSPLVQFDGQRAVIIGVLTWTQRVNTSHNCGPGVMYFTRVSMIMDWIEKQISPTNTTTSVPDMTTTNITNTTSQPNPHIITAVAPALPFPTAMVLVVTLILIIFM</sequence>
<dbReference type="PROSITE" id="PS00134">
    <property type="entry name" value="TRYPSIN_HIS"/>
    <property type="match status" value="1"/>
</dbReference>
<feature type="domain" description="Peptidase S1" evidence="5">
    <location>
        <begin position="791"/>
        <end position="1021"/>
    </location>
</feature>
<evidence type="ECO:0000256" key="2">
    <source>
        <dbReference type="ARBA" id="ARBA00024195"/>
    </source>
</evidence>
<evidence type="ECO:0000313" key="6">
    <source>
        <dbReference type="EMBL" id="CAD7623874.1"/>
    </source>
</evidence>
<protein>
    <recommendedName>
        <fullName evidence="5">Peptidase S1 domain-containing protein</fullName>
    </recommendedName>
</protein>
<dbReference type="SMART" id="SM00020">
    <property type="entry name" value="Tryp_SPc"/>
    <property type="match status" value="1"/>
</dbReference>
<keyword evidence="4" id="KW-1133">Transmembrane helix</keyword>
<evidence type="ECO:0000256" key="3">
    <source>
        <dbReference type="SAM" id="MobiDB-lite"/>
    </source>
</evidence>
<dbReference type="InterPro" id="IPR018114">
    <property type="entry name" value="TRYPSIN_HIS"/>
</dbReference>
<dbReference type="Gene3D" id="2.40.10.10">
    <property type="entry name" value="Trypsin-like serine proteases"/>
    <property type="match status" value="1"/>
</dbReference>
<feature type="region of interest" description="Disordered" evidence="3">
    <location>
        <begin position="120"/>
        <end position="175"/>
    </location>
</feature>
<dbReference type="GO" id="GO:0004252">
    <property type="term" value="F:serine-type endopeptidase activity"/>
    <property type="evidence" value="ECO:0007669"/>
    <property type="project" value="InterPro"/>
</dbReference>
<reference evidence="6" key="1">
    <citation type="submission" date="2020-11" db="EMBL/GenBank/DDBJ databases">
        <authorList>
            <person name="Tran Van P."/>
        </authorList>
    </citation>
    <scope>NUCLEOTIDE SEQUENCE</scope>
</reference>
<dbReference type="PROSITE" id="PS00028">
    <property type="entry name" value="ZINC_FINGER_C2H2_1"/>
    <property type="match status" value="1"/>
</dbReference>
<comment type="similarity">
    <text evidence="2">Belongs to the peptidase S1 family. CLIP subfamily.</text>
</comment>
<keyword evidence="4" id="KW-0472">Membrane</keyword>
<dbReference type="InterPro" id="IPR013087">
    <property type="entry name" value="Znf_C2H2_type"/>
</dbReference>
<evidence type="ECO:0000256" key="1">
    <source>
        <dbReference type="ARBA" id="ARBA00023157"/>
    </source>
</evidence>
<evidence type="ECO:0000256" key="4">
    <source>
        <dbReference type="SAM" id="Phobius"/>
    </source>
</evidence>
<dbReference type="InterPro" id="IPR009003">
    <property type="entry name" value="Peptidase_S1_PA"/>
</dbReference>
<dbReference type="Proteomes" id="UP000759131">
    <property type="component" value="Unassembled WGS sequence"/>
</dbReference>
<keyword evidence="7" id="KW-1185">Reference proteome</keyword>
<keyword evidence="1" id="KW-1015">Disulfide bond</keyword>
<evidence type="ECO:0000313" key="7">
    <source>
        <dbReference type="Proteomes" id="UP000759131"/>
    </source>
</evidence>
<dbReference type="PANTHER" id="PTHR24256">
    <property type="entry name" value="TRYPTASE-RELATED"/>
    <property type="match status" value="1"/>
</dbReference>
<accession>A0A7R9PWU7</accession>
<dbReference type="AlphaFoldDB" id="A0A7R9PWU7"/>
<dbReference type="Pfam" id="PF00089">
    <property type="entry name" value="Trypsin"/>
    <property type="match status" value="1"/>
</dbReference>
<dbReference type="CDD" id="cd00190">
    <property type="entry name" value="Tryp_SPc"/>
    <property type="match status" value="1"/>
</dbReference>
<dbReference type="SUPFAM" id="SSF50494">
    <property type="entry name" value="Trypsin-like serine proteases"/>
    <property type="match status" value="1"/>
</dbReference>
<keyword evidence="4" id="KW-0812">Transmembrane</keyword>
<dbReference type="GO" id="GO:0006508">
    <property type="term" value="P:proteolysis"/>
    <property type="evidence" value="ECO:0007669"/>
    <property type="project" value="InterPro"/>
</dbReference>
<dbReference type="InterPro" id="IPR043504">
    <property type="entry name" value="Peptidase_S1_PA_chymotrypsin"/>
</dbReference>
<name>A0A7R9PWU7_9ACAR</name>
<feature type="transmembrane region" description="Helical" evidence="4">
    <location>
        <begin position="1048"/>
        <end position="1073"/>
    </location>
</feature>
<dbReference type="PROSITE" id="PS50240">
    <property type="entry name" value="TRYPSIN_DOM"/>
    <property type="match status" value="1"/>
</dbReference>
<proteinExistence type="inferred from homology"/>
<dbReference type="InterPro" id="IPR051487">
    <property type="entry name" value="Ser/Thr_Proteases_Immune/Dev"/>
</dbReference>
<dbReference type="InterPro" id="IPR001254">
    <property type="entry name" value="Trypsin_dom"/>
</dbReference>
<feature type="region of interest" description="Disordered" evidence="3">
    <location>
        <begin position="561"/>
        <end position="584"/>
    </location>
</feature>
<dbReference type="InterPro" id="IPR001314">
    <property type="entry name" value="Peptidase_S1A"/>
</dbReference>
<dbReference type="EMBL" id="OC856522">
    <property type="protein sequence ID" value="CAD7623874.1"/>
    <property type="molecule type" value="Genomic_DNA"/>
</dbReference>